<keyword evidence="4" id="KW-0249">Electron transport</keyword>
<dbReference type="SUPFAM" id="SSF49503">
    <property type="entry name" value="Cupredoxins"/>
    <property type="match status" value="1"/>
</dbReference>
<evidence type="ECO:0000256" key="1">
    <source>
        <dbReference type="ARBA" id="ARBA00004370"/>
    </source>
</evidence>
<evidence type="ECO:0000256" key="5">
    <source>
        <dbReference type="ARBA" id="ARBA00023008"/>
    </source>
</evidence>
<keyword evidence="11" id="KW-1185">Reference proteome</keyword>
<evidence type="ECO:0000256" key="6">
    <source>
        <dbReference type="ARBA" id="ARBA00023136"/>
    </source>
</evidence>
<feature type="domain" description="Blue (type 1) copper" evidence="9">
    <location>
        <begin position="67"/>
        <end position="159"/>
    </location>
</feature>
<feature type="binding site" evidence="7">
    <location>
        <position position="147"/>
    </location>
    <ligand>
        <name>Cu cation</name>
        <dbReference type="ChEBI" id="CHEBI:23378"/>
    </ligand>
</feature>
<keyword evidence="6" id="KW-0472">Membrane</keyword>
<dbReference type="AlphaFoldDB" id="A0ABD5NE91"/>
<sequence length="159" mass="16289">MHRRALLAAGATGLAAALAGCAGDGADDEATTATETTTTAESTTTASTTEPTTTTVGSGGDETETTVVTVAPGGDFEFAPRTVTVDAGATVRWEWDGGGHNVRPAGQPADADWTGTAGDDGETYGSEHVYEHTFDVPGQYDYYCAPHRSIGMRGTVVVE</sequence>
<evidence type="ECO:0000259" key="9">
    <source>
        <dbReference type="Pfam" id="PF00127"/>
    </source>
</evidence>
<comment type="cofactor">
    <cofactor evidence="7">
        <name>Cu(2+)</name>
        <dbReference type="ChEBI" id="CHEBI:29036"/>
    </cofactor>
    <text evidence="7">The crystal structure with reduced Cu(1+) has also been determined.</text>
</comment>
<dbReference type="PROSITE" id="PS51257">
    <property type="entry name" value="PROKAR_LIPOPROTEIN"/>
    <property type="match status" value="1"/>
</dbReference>
<dbReference type="GO" id="GO:0016020">
    <property type="term" value="C:membrane"/>
    <property type="evidence" value="ECO:0007669"/>
    <property type="project" value="UniProtKB-SubCell"/>
</dbReference>
<dbReference type="InterPro" id="IPR002387">
    <property type="entry name" value="Plastocyanin"/>
</dbReference>
<feature type="binding site" evidence="7">
    <location>
        <position position="152"/>
    </location>
    <ligand>
        <name>Cu cation</name>
        <dbReference type="ChEBI" id="CHEBI:23378"/>
    </ligand>
</feature>
<dbReference type="InterPro" id="IPR000923">
    <property type="entry name" value="BlueCu_1"/>
</dbReference>
<keyword evidence="5 7" id="KW-0186">Copper</keyword>
<evidence type="ECO:0000256" key="3">
    <source>
        <dbReference type="ARBA" id="ARBA00022723"/>
    </source>
</evidence>
<feature type="binding site" evidence="7">
    <location>
        <position position="144"/>
    </location>
    <ligand>
        <name>Cu cation</name>
        <dbReference type="ChEBI" id="CHEBI:23378"/>
    </ligand>
</feature>
<comment type="caution">
    <text evidence="10">The sequence shown here is derived from an EMBL/GenBank/DDBJ whole genome shotgun (WGS) entry which is preliminary data.</text>
</comment>
<evidence type="ECO:0000313" key="10">
    <source>
        <dbReference type="EMBL" id="MFC3477455.1"/>
    </source>
</evidence>
<keyword evidence="3 7" id="KW-0479">Metal-binding</keyword>
<organism evidence="10 11">
    <name type="scientific">Halobacterium litoreum</name>
    <dbReference type="NCBI Taxonomy" id="2039234"/>
    <lineage>
        <taxon>Archaea</taxon>
        <taxon>Methanobacteriati</taxon>
        <taxon>Methanobacteriota</taxon>
        <taxon>Stenosarchaea group</taxon>
        <taxon>Halobacteria</taxon>
        <taxon>Halobacteriales</taxon>
        <taxon>Halobacteriaceae</taxon>
        <taxon>Halobacterium</taxon>
    </lineage>
</organism>
<feature type="compositionally biased region" description="Low complexity" evidence="8">
    <location>
        <begin position="31"/>
        <end position="56"/>
    </location>
</feature>
<dbReference type="GeneID" id="69116617"/>
<keyword evidence="2" id="KW-0813">Transport</keyword>
<protein>
    <submittedName>
        <fullName evidence="10">Plastocyanin/azurin family copper-binding protein</fullName>
    </submittedName>
</protein>
<evidence type="ECO:0000256" key="7">
    <source>
        <dbReference type="PIRSR" id="PIRSR602387-1"/>
    </source>
</evidence>
<dbReference type="PRINTS" id="PR00157">
    <property type="entry name" value="PLASTOCYANIN"/>
</dbReference>
<evidence type="ECO:0000256" key="2">
    <source>
        <dbReference type="ARBA" id="ARBA00022448"/>
    </source>
</evidence>
<feature type="binding site" evidence="7">
    <location>
        <position position="100"/>
    </location>
    <ligand>
        <name>Cu cation</name>
        <dbReference type="ChEBI" id="CHEBI:23378"/>
    </ligand>
</feature>
<evidence type="ECO:0000313" key="11">
    <source>
        <dbReference type="Proteomes" id="UP001595660"/>
    </source>
</evidence>
<dbReference type="InterPro" id="IPR028871">
    <property type="entry name" value="BlueCu_1_BS"/>
</dbReference>
<proteinExistence type="predicted"/>
<dbReference type="Proteomes" id="UP001595660">
    <property type="component" value="Unassembled WGS sequence"/>
</dbReference>
<dbReference type="Pfam" id="PF00127">
    <property type="entry name" value="Copper-bind"/>
    <property type="match status" value="1"/>
</dbReference>
<evidence type="ECO:0000256" key="4">
    <source>
        <dbReference type="ARBA" id="ARBA00022982"/>
    </source>
</evidence>
<comment type="subcellular location">
    <subcellularLocation>
        <location evidence="1">Membrane</location>
    </subcellularLocation>
</comment>
<dbReference type="EMBL" id="JBHRWN010000002">
    <property type="protein sequence ID" value="MFC3477455.1"/>
    <property type="molecule type" value="Genomic_DNA"/>
</dbReference>
<dbReference type="GO" id="GO:0046872">
    <property type="term" value="F:metal ion binding"/>
    <property type="evidence" value="ECO:0007669"/>
    <property type="project" value="UniProtKB-KW"/>
</dbReference>
<dbReference type="InterPro" id="IPR008972">
    <property type="entry name" value="Cupredoxin"/>
</dbReference>
<feature type="region of interest" description="Disordered" evidence="8">
    <location>
        <begin position="24"/>
        <end position="63"/>
    </location>
</feature>
<dbReference type="RefSeq" id="WP_232571419.1">
    <property type="nucleotide sequence ID" value="NZ_CP089466.1"/>
</dbReference>
<dbReference type="PROSITE" id="PS00196">
    <property type="entry name" value="COPPER_BLUE"/>
    <property type="match status" value="1"/>
</dbReference>
<evidence type="ECO:0000256" key="8">
    <source>
        <dbReference type="SAM" id="MobiDB-lite"/>
    </source>
</evidence>
<dbReference type="PANTHER" id="PTHR34192">
    <property type="entry name" value="PLASTOCYANIN MAJOR ISOFORM, CHLOROPLASTIC-RELATED"/>
    <property type="match status" value="1"/>
</dbReference>
<reference evidence="10 11" key="1">
    <citation type="journal article" date="2019" name="Int. J. Syst. Evol. Microbiol.">
        <title>The Global Catalogue of Microorganisms (GCM) 10K type strain sequencing project: providing services to taxonomists for standard genome sequencing and annotation.</title>
        <authorList>
            <consortium name="The Broad Institute Genomics Platform"/>
            <consortium name="The Broad Institute Genome Sequencing Center for Infectious Disease"/>
            <person name="Wu L."/>
            <person name="Ma J."/>
        </authorList>
    </citation>
    <scope>NUCLEOTIDE SEQUENCE [LARGE SCALE GENOMIC DNA]</scope>
    <source>
        <strain evidence="10 11">CGMCC 1.12562</strain>
    </source>
</reference>
<dbReference type="PANTHER" id="PTHR34192:SF10">
    <property type="entry name" value="PLASTOCYANIN MAJOR ISOFORM, CHLOROPLASTIC-RELATED"/>
    <property type="match status" value="1"/>
</dbReference>
<accession>A0ABD5NE91</accession>
<gene>
    <name evidence="10" type="ORF">ACFOKC_06925</name>
</gene>
<name>A0ABD5NE91_9EURY</name>
<dbReference type="Gene3D" id="2.60.40.420">
    <property type="entry name" value="Cupredoxins - blue copper proteins"/>
    <property type="match status" value="1"/>
</dbReference>